<dbReference type="Proteomes" id="UP000824469">
    <property type="component" value="Unassembled WGS sequence"/>
</dbReference>
<feature type="non-terminal residue" evidence="1">
    <location>
        <position position="1"/>
    </location>
</feature>
<dbReference type="EMBL" id="JAHRHJ020000009">
    <property type="protein sequence ID" value="KAH9300762.1"/>
    <property type="molecule type" value="Genomic_DNA"/>
</dbReference>
<gene>
    <name evidence="1" type="ORF">KI387_012345</name>
</gene>
<dbReference type="AlphaFoldDB" id="A0AA38FGA2"/>
<proteinExistence type="predicted"/>
<organism evidence="1 2">
    <name type="scientific">Taxus chinensis</name>
    <name type="common">Chinese yew</name>
    <name type="synonym">Taxus wallichiana var. chinensis</name>
    <dbReference type="NCBI Taxonomy" id="29808"/>
    <lineage>
        <taxon>Eukaryota</taxon>
        <taxon>Viridiplantae</taxon>
        <taxon>Streptophyta</taxon>
        <taxon>Embryophyta</taxon>
        <taxon>Tracheophyta</taxon>
        <taxon>Spermatophyta</taxon>
        <taxon>Pinopsida</taxon>
        <taxon>Pinidae</taxon>
        <taxon>Conifers II</taxon>
        <taxon>Cupressales</taxon>
        <taxon>Taxaceae</taxon>
        <taxon>Taxus</taxon>
    </lineage>
</organism>
<evidence type="ECO:0008006" key="3">
    <source>
        <dbReference type="Google" id="ProtNLM"/>
    </source>
</evidence>
<comment type="caution">
    <text evidence="1">The sequence shown here is derived from an EMBL/GenBank/DDBJ whole genome shotgun (WGS) entry which is preliminary data.</text>
</comment>
<evidence type="ECO:0000313" key="2">
    <source>
        <dbReference type="Proteomes" id="UP000824469"/>
    </source>
</evidence>
<sequence>TTDHILTLRAIIKEARHRLCRVFCCFVDFRKAFDSVPREALFCKLRDIGISETLLVAITRLYEEVLGRLRTAAGLSDFIV</sequence>
<feature type="non-terminal residue" evidence="1">
    <location>
        <position position="80"/>
    </location>
</feature>
<protein>
    <recommendedName>
        <fullName evidence="3">Reverse transcriptase</fullName>
    </recommendedName>
</protein>
<reference evidence="1 2" key="1">
    <citation type="journal article" date="2021" name="Nat. Plants">
        <title>The Taxus genome provides insights into paclitaxel biosynthesis.</title>
        <authorList>
            <person name="Xiong X."/>
            <person name="Gou J."/>
            <person name="Liao Q."/>
            <person name="Li Y."/>
            <person name="Zhou Q."/>
            <person name="Bi G."/>
            <person name="Li C."/>
            <person name="Du R."/>
            <person name="Wang X."/>
            <person name="Sun T."/>
            <person name="Guo L."/>
            <person name="Liang H."/>
            <person name="Lu P."/>
            <person name="Wu Y."/>
            <person name="Zhang Z."/>
            <person name="Ro D.K."/>
            <person name="Shang Y."/>
            <person name="Huang S."/>
            <person name="Yan J."/>
        </authorList>
    </citation>
    <scope>NUCLEOTIDE SEQUENCE [LARGE SCALE GENOMIC DNA]</scope>
    <source>
        <strain evidence="1">Ta-2019</strain>
    </source>
</reference>
<keyword evidence="2" id="KW-1185">Reference proteome</keyword>
<accession>A0AA38FGA2</accession>
<name>A0AA38FGA2_TAXCH</name>
<evidence type="ECO:0000313" key="1">
    <source>
        <dbReference type="EMBL" id="KAH9300762.1"/>
    </source>
</evidence>